<dbReference type="HOGENOM" id="CLU_055432_2_0_4"/>
<evidence type="ECO:0000313" key="8">
    <source>
        <dbReference type="EMBL" id="ACT47648.1"/>
    </source>
</evidence>
<dbReference type="CDD" id="cd02440">
    <property type="entry name" value="AdoMet_MTases"/>
    <property type="match status" value="1"/>
</dbReference>
<evidence type="ECO:0000256" key="4">
    <source>
        <dbReference type="ARBA" id="ARBA00022603"/>
    </source>
</evidence>
<evidence type="ECO:0000256" key="2">
    <source>
        <dbReference type="ARBA" id="ARBA00005369"/>
    </source>
</evidence>
<organism evidence="8 9">
    <name type="scientific">Methylotenera mobilis (strain JLW8 / ATCC BAA-1282 / DSM 17540)</name>
    <dbReference type="NCBI Taxonomy" id="583345"/>
    <lineage>
        <taxon>Bacteria</taxon>
        <taxon>Pseudomonadati</taxon>
        <taxon>Pseudomonadota</taxon>
        <taxon>Betaproteobacteria</taxon>
        <taxon>Nitrosomonadales</taxon>
        <taxon>Methylophilaceae</taxon>
        <taxon>Methylotenera</taxon>
    </lineage>
</organism>
<dbReference type="PANTHER" id="PTHR11579:SF0">
    <property type="entry name" value="PROTEIN-L-ISOASPARTATE(D-ASPARTATE) O-METHYLTRANSFERASE"/>
    <property type="match status" value="1"/>
</dbReference>
<evidence type="ECO:0000256" key="5">
    <source>
        <dbReference type="ARBA" id="ARBA00022679"/>
    </source>
</evidence>
<dbReference type="AlphaFoldDB" id="C6WUP9"/>
<dbReference type="NCBIfam" id="TIGR00080">
    <property type="entry name" value="pimt"/>
    <property type="match status" value="1"/>
</dbReference>
<dbReference type="Proteomes" id="UP000002742">
    <property type="component" value="Chromosome"/>
</dbReference>
<dbReference type="KEGG" id="mmb:Mmol_0738"/>
<evidence type="ECO:0000256" key="6">
    <source>
        <dbReference type="ARBA" id="ARBA00022691"/>
    </source>
</evidence>
<dbReference type="InterPro" id="IPR000682">
    <property type="entry name" value="PCMT"/>
</dbReference>
<gene>
    <name evidence="7" type="primary">pcm</name>
    <name evidence="8" type="ordered locus">Mmol_0738</name>
</gene>
<keyword evidence="6 7" id="KW-0949">S-adenosyl-L-methionine</keyword>
<dbReference type="GO" id="GO:0004719">
    <property type="term" value="F:protein-L-isoaspartate (D-aspartate) O-methyltransferase activity"/>
    <property type="evidence" value="ECO:0007669"/>
    <property type="project" value="UniProtKB-UniRule"/>
</dbReference>
<dbReference type="FunFam" id="3.40.50.150:FF:000010">
    <property type="entry name" value="Protein-L-isoaspartate O-methyltransferase"/>
    <property type="match status" value="1"/>
</dbReference>
<dbReference type="GO" id="GO:0005737">
    <property type="term" value="C:cytoplasm"/>
    <property type="evidence" value="ECO:0007669"/>
    <property type="project" value="UniProtKB-SubCell"/>
</dbReference>
<keyword evidence="5 7" id="KW-0808">Transferase</keyword>
<protein>
    <recommendedName>
        <fullName evidence="7">Protein-L-isoaspartate O-methyltransferase</fullName>
        <ecNumber evidence="7">2.1.1.77</ecNumber>
    </recommendedName>
    <alternativeName>
        <fullName evidence="7">L-isoaspartyl protein carboxyl methyltransferase</fullName>
    </alternativeName>
    <alternativeName>
        <fullName evidence="7">Protein L-isoaspartyl methyltransferase</fullName>
    </alternativeName>
    <alternativeName>
        <fullName evidence="7">Protein-beta-aspartate methyltransferase</fullName>
        <shortName evidence="7">PIMT</shortName>
    </alternativeName>
</protein>
<dbReference type="STRING" id="583345.Mmol_0738"/>
<keyword evidence="9" id="KW-1185">Reference proteome</keyword>
<keyword evidence="3 7" id="KW-0963">Cytoplasm</keyword>
<reference evidence="9" key="1">
    <citation type="submission" date="2009-07" db="EMBL/GenBank/DDBJ databases">
        <title>Complete sequence of Methylotenera mobilis JLW8.</title>
        <authorList>
            <consortium name="US DOE Joint Genome Institute"/>
            <person name="Lucas S."/>
            <person name="Copeland A."/>
            <person name="Lapidus A."/>
            <person name="Glavina del Rio T."/>
            <person name="Tice H."/>
            <person name="Bruce D."/>
            <person name="Goodwin L."/>
            <person name="Pitluck S."/>
            <person name="LaButti K.M."/>
            <person name="Clum A."/>
            <person name="Larimer F."/>
            <person name="Land M."/>
            <person name="Hauser L."/>
            <person name="Kyrpides N."/>
            <person name="Mikhailova N."/>
            <person name="Kayluzhnaya M."/>
            <person name="Chistoserdova L."/>
        </authorList>
    </citation>
    <scope>NUCLEOTIDE SEQUENCE [LARGE SCALE GENOMIC DNA]</scope>
    <source>
        <strain evidence="9">JLW8 / ATCC BAA-1282 / DSM 17540</strain>
    </source>
</reference>
<keyword evidence="4 7" id="KW-0489">Methyltransferase</keyword>
<dbReference type="eggNOG" id="COG2518">
    <property type="taxonomic scope" value="Bacteria"/>
</dbReference>
<dbReference type="HAMAP" id="MF_00090">
    <property type="entry name" value="PIMT"/>
    <property type="match status" value="1"/>
</dbReference>
<accession>C6WUP9</accession>
<dbReference type="EC" id="2.1.1.77" evidence="7"/>
<comment type="function">
    <text evidence="7">Catalyzes the methyl esterification of L-isoaspartyl residues in peptides and proteins that result from spontaneous decomposition of normal L-aspartyl and L-asparaginyl residues. It plays a role in the repair and/or degradation of damaged proteins.</text>
</comment>
<evidence type="ECO:0000256" key="1">
    <source>
        <dbReference type="ARBA" id="ARBA00004496"/>
    </source>
</evidence>
<dbReference type="SUPFAM" id="SSF53335">
    <property type="entry name" value="S-adenosyl-L-methionine-dependent methyltransferases"/>
    <property type="match status" value="1"/>
</dbReference>
<name>C6WUP9_METML</name>
<sequence>MTSNNGYLANSTGNKIVALIKSQAGIGMTSQRTRDRMLNRLREQGIKDEVVLAAIGSTARHIFVDEALSIRAYEDVSLPIGFGQTISQPYIVARMSELLRNGQPLEKVLEIGTGCGYQTAVLSKLAKEVYSVERIRPLLLKARDHLRKLKCINVKLDHADGNMGLAQVAPFDAIIVTAAASHIPQDLLAQLAVGGRLVIPVGTDEQILYLVERVSTNDYRQTQLEPVKFVPLLGGTTSQ</sequence>
<reference evidence="8 9" key="2">
    <citation type="journal article" date="2011" name="J. Bacteriol.">
        <title>Genomes of three methylotrophs from a single niche uncover genetic and metabolic divergence of Methylophilaceae.</title>
        <authorList>
            <person name="Lapidus A."/>
            <person name="Clum A."/>
            <person name="Labutti K."/>
            <person name="Kaluzhnaya M.G."/>
            <person name="Lim S."/>
            <person name="Beck D.A."/>
            <person name="Glavina Del Rio T."/>
            <person name="Nolan M."/>
            <person name="Mavromatis K."/>
            <person name="Huntemann M."/>
            <person name="Lucas S."/>
            <person name="Lidstrom M.E."/>
            <person name="Ivanova N."/>
            <person name="Chistoserdova L."/>
        </authorList>
    </citation>
    <scope>NUCLEOTIDE SEQUENCE [LARGE SCALE GENOMIC DNA]</scope>
    <source>
        <strain evidence="9">JLW8 / ATCC BAA-1282 / DSM 17540</strain>
    </source>
</reference>
<comment type="similarity">
    <text evidence="2 7">Belongs to the methyltransferase superfamily. L-isoaspartyl/D-aspartyl protein methyltransferase family.</text>
</comment>
<dbReference type="InterPro" id="IPR029063">
    <property type="entry name" value="SAM-dependent_MTases_sf"/>
</dbReference>
<dbReference type="PROSITE" id="PS01279">
    <property type="entry name" value="PCMT"/>
    <property type="match status" value="1"/>
</dbReference>
<dbReference type="Gene3D" id="3.40.50.150">
    <property type="entry name" value="Vaccinia Virus protein VP39"/>
    <property type="match status" value="1"/>
</dbReference>
<dbReference type="GO" id="GO:0030091">
    <property type="term" value="P:protein repair"/>
    <property type="evidence" value="ECO:0007669"/>
    <property type="project" value="UniProtKB-UniRule"/>
</dbReference>
<dbReference type="Pfam" id="PF01135">
    <property type="entry name" value="PCMT"/>
    <property type="match status" value="1"/>
</dbReference>
<evidence type="ECO:0000256" key="7">
    <source>
        <dbReference type="HAMAP-Rule" id="MF_00090"/>
    </source>
</evidence>
<comment type="subcellular location">
    <subcellularLocation>
        <location evidence="1 7">Cytoplasm</location>
    </subcellularLocation>
</comment>
<feature type="active site" evidence="7">
    <location>
        <position position="87"/>
    </location>
</feature>
<comment type="catalytic activity">
    <reaction evidence="7">
        <text>[protein]-L-isoaspartate + S-adenosyl-L-methionine = [protein]-L-isoaspartate alpha-methyl ester + S-adenosyl-L-homocysteine</text>
        <dbReference type="Rhea" id="RHEA:12705"/>
        <dbReference type="Rhea" id="RHEA-COMP:12143"/>
        <dbReference type="Rhea" id="RHEA-COMP:12144"/>
        <dbReference type="ChEBI" id="CHEBI:57856"/>
        <dbReference type="ChEBI" id="CHEBI:59789"/>
        <dbReference type="ChEBI" id="CHEBI:90596"/>
        <dbReference type="ChEBI" id="CHEBI:90598"/>
        <dbReference type="EC" id="2.1.1.77"/>
    </reaction>
</comment>
<evidence type="ECO:0000313" key="9">
    <source>
        <dbReference type="Proteomes" id="UP000002742"/>
    </source>
</evidence>
<dbReference type="EMBL" id="CP001672">
    <property type="protein sequence ID" value="ACT47648.1"/>
    <property type="molecule type" value="Genomic_DNA"/>
</dbReference>
<evidence type="ECO:0000256" key="3">
    <source>
        <dbReference type="ARBA" id="ARBA00022490"/>
    </source>
</evidence>
<dbReference type="PANTHER" id="PTHR11579">
    <property type="entry name" value="PROTEIN-L-ISOASPARTATE O-METHYLTRANSFERASE"/>
    <property type="match status" value="1"/>
</dbReference>
<dbReference type="NCBIfam" id="NF001453">
    <property type="entry name" value="PRK00312.1"/>
    <property type="match status" value="1"/>
</dbReference>
<proteinExistence type="inferred from homology"/>
<dbReference type="GO" id="GO:0032259">
    <property type="term" value="P:methylation"/>
    <property type="evidence" value="ECO:0007669"/>
    <property type="project" value="UniProtKB-KW"/>
</dbReference>